<dbReference type="SUPFAM" id="SSF81631">
    <property type="entry name" value="PAP/OAS1 substrate-binding domain"/>
    <property type="match status" value="1"/>
</dbReference>
<evidence type="ECO:0000313" key="10">
    <source>
        <dbReference type="Proteomes" id="UP001732720"/>
    </source>
</evidence>
<dbReference type="FunFam" id="1.10.1410.20:FF:000001">
    <property type="entry name" value="2'-5'-oligoadenylate synthetase 1"/>
    <property type="match status" value="1"/>
</dbReference>
<evidence type="ECO:0000259" key="8">
    <source>
        <dbReference type="PROSITE" id="PS50053"/>
    </source>
</evidence>
<evidence type="ECO:0000256" key="3">
    <source>
        <dbReference type="ARBA" id="ARBA00022588"/>
    </source>
</evidence>
<dbReference type="GO" id="GO:0005654">
    <property type="term" value="C:nucleoplasm"/>
    <property type="evidence" value="ECO:0007669"/>
    <property type="project" value="TreeGrafter"/>
</dbReference>
<dbReference type="FunFam" id="3.10.20.90:FF:000205">
    <property type="entry name" value="2'-5'-oligoadenylate synthase-like protein 2"/>
    <property type="match status" value="1"/>
</dbReference>
<dbReference type="FunFam" id="3.30.460.10:FF:000007">
    <property type="entry name" value="2'-5'-oligoadenylate synthetase 1"/>
    <property type="match status" value="1"/>
</dbReference>
<dbReference type="GO" id="GO:0051607">
    <property type="term" value="P:defense response to virus"/>
    <property type="evidence" value="ECO:0007669"/>
    <property type="project" value="UniProtKB-KW"/>
</dbReference>
<accession>A0A8C0X1R1</accession>
<dbReference type="KEGG" id="ccan:109696157"/>
<name>A0A8C0X1R1_CASCN</name>
<evidence type="ECO:0000256" key="1">
    <source>
        <dbReference type="ARBA" id="ARBA00009526"/>
    </source>
</evidence>
<keyword evidence="5" id="KW-0391">Immunity</keyword>
<keyword evidence="4" id="KW-0548">Nucleotidyltransferase</keyword>
<feature type="domain" description="Ubiquitin-like" evidence="8">
    <location>
        <begin position="434"/>
        <end position="502"/>
    </location>
</feature>
<dbReference type="Ensembl" id="ENSCCNT00000024316.1">
    <property type="protein sequence ID" value="ENSCCNP00000018721.1"/>
    <property type="gene ID" value="ENSCCNG00000018931.1"/>
</dbReference>
<dbReference type="GO" id="GO:0045087">
    <property type="term" value="P:innate immune response"/>
    <property type="evidence" value="ECO:0007669"/>
    <property type="project" value="UniProtKB-KW"/>
</dbReference>
<evidence type="ECO:0000256" key="5">
    <source>
        <dbReference type="ARBA" id="ARBA00022859"/>
    </source>
</evidence>
<sequence length="515" mass="59327">MALAQDLYGVPASKLDSFVTQWLQPSREWKEEVLEAVRAVERFLRQECFQGEQVLGQEVQVLKVVKVGSFGNGTVLRNITDVELVVFLSCFHSFQEEAKYHQAILRLMWKNVWRCQDLLALGLSDLRVAEEVPNAFILTIQTRGTWEPINVTIVPAYRALGPSVTNSQPPPEVYEDLIKARGYAGNFSPSFSELQRNFVKRRPTKLKSLLRLVKHWYQQYVKAKCPRANLPPLYALELLTTYAWEVGTQEDNNFHLDEGLTTVMELLQEYELICIYWTKYYTLQNPVIKDFVRKQFKKQRPIILDPADPTHNVAEGYRWDIVAQRASQCLKQCCCYDNKDIPVPSWAVKTAPDIQVIVEQWGHSDLILWVNPYESVKKVKEKIRRSRGYAGLQRLSFQEPGGERQLLSSHCSLASYGIFCDTRICLLDTVSPEFQVFVKNPNGESHAYAVHPFRAILSLKQQIEDQQGLRSQQQQLEFKGHVLQDWFDFAYYGIQDSFTLVLSKKSGEEAPFPCS</sequence>
<proteinExistence type="inferred from homology"/>
<protein>
    <recommendedName>
        <fullName evidence="2">2'-5' oligoadenylate synthase</fullName>
        <ecNumber evidence="2">2.7.7.84</ecNumber>
    </recommendedName>
</protein>
<evidence type="ECO:0000256" key="4">
    <source>
        <dbReference type="ARBA" id="ARBA00022695"/>
    </source>
</evidence>
<dbReference type="GO" id="GO:0005829">
    <property type="term" value="C:cytosol"/>
    <property type="evidence" value="ECO:0007669"/>
    <property type="project" value="TreeGrafter"/>
</dbReference>
<keyword evidence="7" id="KW-0051">Antiviral defense</keyword>
<keyword evidence="6" id="KW-0694">RNA-binding</keyword>
<dbReference type="PROSITE" id="PS00833">
    <property type="entry name" value="25A_SYNTH_2"/>
    <property type="match status" value="1"/>
</dbReference>
<dbReference type="SMART" id="SM00213">
    <property type="entry name" value="UBQ"/>
    <property type="match status" value="2"/>
</dbReference>
<dbReference type="Pfam" id="PF10421">
    <property type="entry name" value="OAS1_C"/>
    <property type="match status" value="1"/>
</dbReference>
<dbReference type="Pfam" id="PF00240">
    <property type="entry name" value="ubiquitin"/>
    <property type="match status" value="1"/>
</dbReference>
<dbReference type="PANTHER" id="PTHR11258:SF16">
    <property type="entry name" value="2'-5'-OLIGOADENYLATE SYNTHASE-LIKE PROTEIN"/>
    <property type="match status" value="1"/>
</dbReference>
<dbReference type="CTD" id="8638"/>
<dbReference type="GO" id="GO:0045071">
    <property type="term" value="P:negative regulation of viral genome replication"/>
    <property type="evidence" value="ECO:0007669"/>
    <property type="project" value="TreeGrafter"/>
</dbReference>
<dbReference type="SUPFAM" id="SSF54236">
    <property type="entry name" value="Ubiquitin-like"/>
    <property type="match status" value="2"/>
</dbReference>
<dbReference type="InterPro" id="IPR018952">
    <property type="entry name" value="2-5-oligoAdlate_synth_1_dom2/C"/>
</dbReference>
<dbReference type="GO" id="GO:0016020">
    <property type="term" value="C:membrane"/>
    <property type="evidence" value="ECO:0007669"/>
    <property type="project" value="TreeGrafter"/>
</dbReference>
<dbReference type="CDD" id="cd05400">
    <property type="entry name" value="NT_2-5OAS_ClassI-CCAase"/>
    <property type="match status" value="1"/>
</dbReference>
<dbReference type="GeneID" id="109696157"/>
<dbReference type="InterPro" id="IPR006117">
    <property type="entry name" value="2-5OAS_C_CS"/>
</dbReference>
<dbReference type="AlphaFoldDB" id="A0A8C0X1R1"/>
<dbReference type="GO" id="GO:0001730">
    <property type="term" value="F:2'-5'-oligoadenylate synthetase activity"/>
    <property type="evidence" value="ECO:0007669"/>
    <property type="project" value="UniProtKB-EC"/>
</dbReference>
<dbReference type="PROSITE" id="PS50152">
    <property type="entry name" value="25A_SYNTH_3"/>
    <property type="match status" value="1"/>
</dbReference>
<dbReference type="Gene3D" id="3.10.20.90">
    <property type="entry name" value="Phosphatidylinositol 3-kinase Catalytic Subunit, Chain A, domain 1"/>
    <property type="match status" value="1"/>
</dbReference>
<dbReference type="InterPro" id="IPR043518">
    <property type="entry name" value="2-5OAS_N_CS"/>
</dbReference>
<evidence type="ECO:0000256" key="2">
    <source>
        <dbReference type="ARBA" id="ARBA00012577"/>
    </source>
</evidence>
<dbReference type="Proteomes" id="UP001732720">
    <property type="component" value="Chromosome 18"/>
</dbReference>
<keyword evidence="4" id="KW-0808">Transferase</keyword>
<dbReference type="InterPro" id="IPR043519">
    <property type="entry name" value="NT_sf"/>
</dbReference>
<dbReference type="Gene3D" id="1.10.1410.20">
    <property type="entry name" value="2'-5'-oligoadenylate synthetase 1, domain 2"/>
    <property type="match status" value="1"/>
</dbReference>
<dbReference type="RefSeq" id="XP_020034642.1">
    <property type="nucleotide sequence ID" value="XM_020179053.1"/>
</dbReference>
<keyword evidence="3" id="KW-0399">Innate immunity</keyword>
<evidence type="ECO:0000256" key="6">
    <source>
        <dbReference type="ARBA" id="ARBA00022884"/>
    </source>
</evidence>
<dbReference type="PANTHER" id="PTHR11258">
    <property type="entry name" value="2-5 OLIGOADENYLATE SYNTHETASE"/>
    <property type="match status" value="1"/>
</dbReference>
<gene>
    <name evidence="9 11" type="primary">Oasl</name>
</gene>
<dbReference type="InterPro" id="IPR000626">
    <property type="entry name" value="Ubiquitin-like_dom"/>
</dbReference>
<evidence type="ECO:0000313" key="9">
    <source>
        <dbReference type="Ensembl" id="ENSCCNP00000018721.1"/>
    </source>
</evidence>
<dbReference type="SUPFAM" id="SSF81301">
    <property type="entry name" value="Nucleotidyltransferase"/>
    <property type="match status" value="1"/>
</dbReference>
<evidence type="ECO:0000313" key="11">
    <source>
        <dbReference type="RefSeq" id="XP_020034642.1"/>
    </source>
</evidence>
<dbReference type="Gene3D" id="3.30.460.10">
    <property type="entry name" value="Beta Polymerase, domain 2"/>
    <property type="match status" value="1"/>
</dbReference>
<dbReference type="EC" id="2.7.7.84" evidence="2"/>
<dbReference type="PROSITE" id="PS00832">
    <property type="entry name" value="25A_SYNTH_1"/>
    <property type="match status" value="1"/>
</dbReference>
<evidence type="ECO:0000256" key="7">
    <source>
        <dbReference type="ARBA" id="ARBA00023118"/>
    </source>
</evidence>
<dbReference type="InterPro" id="IPR006116">
    <property type="entry name" value="NT_2-5OAS_ClassI-CCAase"/>
</dbReference>
<organism evidence="9">
    <name type="scientific">Castor canadensis</name>
    <name type="common">American beaver</name>
    <dbReference type="NCBI Taxonomy" id="51338"/>
    <lineage>
        <taxon>Eukaryota</taxon>
        <taxon>Metazoa</taxon>
        <taxon>Chordata</taxon>
        <taxon>Craniata</taxon>
        <taxon>Vertebrata</taxon>
        <taxon>Euteleostomi</taxon>
        <taxon>Mammalia</taxon>
        <taxon>Eutheria</taxon>
        <taxon>Euarchontoglires</taxon>
        <taxon>Glires</taxon>
        <taxon>Rodentia</taxon>
        <taxon>Castorimorpha</taxon>
        <taxon>Castoridae</taxon>
        <taxon>Castor</taxon>
    </lineage>
</organism>
<comment type="similarity">
    <text evidence="1">Belongs to the 2-5A synthase family.</text>
</comment>
<dbReference type="InterPro" id="IPR029071">
    <property type="entry name" value="Ubiquitin-like_domsf"/>
</dbReference>
<dbReference type="CDD" id="cd01811">
    <property type="entry name" value="Ubl1_OASL"/>
    <property type="match status" value="1"/>
</dbReference>
<reference evidence="9" key="1">
    <citation type="submission" date="2023-09" db="UniProtKB">
        <authorList>
            <consortium name="Ensembl"/>
        </authorList>
    </citation>
    <scope>IDENTIFICATION</scope>
</reference>
<dbReference type="PROSITE" id="PS50053">
    <property type="entry name" value="UBIQUITIN_2"/>
    <property type="match status" value="1"/>
</dbReference>
<keyword evidence="10" id="KW-1185">Reference proteome</keyword>
<dbReference type="OrthoDB" id="1885901at2759"/>
<reference evidence="11" key="2">
    <citation type="submission" date="2025-04" db="UniProtKB">
        <authorList>
            <consortium name="RefSeq"/>
        </authorList>
    </citation>
    <scope>IDENTIFICATION</scope>
    <source>
        <tissue evidence="11">Leukocyte</tissue>
    </source>
</reference>
<dbReference type="GO" id="GO:0003725">
    <property type="term" value="F:double-stranded RNA binding"/>
    <property type="evidence" value="ECO:0007669"/>
    <property type="project" value="TreeGrafter"/>
</dbReference>